<name>A0ABP9YH14_9FUNG</name>
<dbReference type="Pfam" id="PF12937">
    <property type="entry name" value="F-box-like"/>
    <property type="match status" value="1"/>
</dbReference>
<protein>
    <recommendedName>
        <fullName evidence="1">F-box domain-containing protein</fullName>
    </recommendedName>
</protein>
<dbReference type="SUPFAM" id="SSF81383">
    <property type="entry name" value="F-box domain"/>
    <property type="match status" value="1"/>
</dbReference>
<evidence type="ECO:0000313" key="3">
    <source>
        <dbReference type="Proteomes" id="UP001476247"/>
    </source>
</evidence>
<evidence type="ECO:0000313" key="2">
    <source>
        <dbReference type="EMBL" id="GAA5806248.1"/>
    </source>
</evidence>
<gene>
    <name evidence="2" type="ORF">HPULCUR_011779</name>
</gene>
<comment type="caution">
    <text evidence="2">The sequence shown here is derived from an EMBL/GenBank/DDBJ whole genome shotgun (WGS) entry which is preliminary data.</text>
</comment>
<keyword evidence="3" id="KW-1185">Reference proteome</keyword>
<dbReference type="InterPro" id="IPR036047">
    <property type="entry name" value="F-box-like_dom_sf"/>
</dbReference>
<proteinExistence type="predicted"/>
<dbReference type="EMBL" id="BAABUJ010000060">
    <property type="protein sequence ID" value="GAA5806248.1"/>
    <property type="molecule type" value="Genomic_DNA"/>
</dbReference>
<evidence type="ECO:0000259" key="1">
    <source>
        <dbReference type="PROSITE" id="PS50181"/>
    </source>
</evidence>
<feature type="domain" description="F-box" evidence="1">
    <location>
        <begin position="1"/>
        <end position="43"/>
    </location>
</feature>
<dbReference type="InterPro" id="IPR032675">
    <property type="entry name" value="LRR_dom_sf"/>
</dbReference>
<dbReference type="PROSITE" id="PS50181">
    <property type="entry name" value="FBOX"/>
    <property type="match status" value="1"/>
</dbReference>
<organism evidence="2 3">
    <name type="scientific">Helicostylum pulchrum</name>
    <dbReference type="NCBI Taxonomy" id="562976"/>
    <lineage>
        <taxon>Eukaryota</taxon>
        <taxon>Fungi</taxon>
        <taxon>Fungi incertae sedis</taxon>
        <taxon>Mucoromycota</taxon>
        <taxon>Mucoromycotina</taxon>
        <taxon>Mucoromycetes</taxon>
        <taxon>Mucorales</taxon>
        <taxon>Mucorineae</taxon>
        <taxon>Mucoraceae</taxon>
        <taxon>Helicostylum</taxon>
    </lineage>
</organism>
<accession>A0ABP9YH14</accession>
<dbReference type="InterPro" id="IPR001810">
    <property type="entry name" value="F-box_dom"/>
</dbReference>
<dbReference type="CDD" id="cd09917">
    <property type="entry name" value="F-box_SF"/>
    <property type="match status" value="1"/>
</dbReference>
<dbReference type="Gene3D" id="3.80.10.10">
    <property type="entry name" value="Ribonuclease Inhibitor"/>
    <property type="match status" value="1"/>
</dbReference>
<sequence length="602" mass="70429">MRDLPLEIFKTVFQYLEQKDLQTCYFVCKSWYYMAIPLNWGEVTLQNSKIGLVISYLRHLDHSQYFKYGHLITKLIITHRKRSLHEISYEFSKLELLVLLSQLPNLKEIDISSTGYVKEYTGFLLDADLKHISEIDIGDFSRRFFDSYSYDLLFLVCYRFRDTISRVDLNYDKSTIHLNSQHINTLDSLTKFKKLTNLSIDNKHDINLTPFQVQDSCSNLEQLKFSSDYPISESVMLRRLSNNINLDFVASLKCLELELPSLSATYTRYLVDYFPNQLIDIDITISDQSPFSWIGSVGKELALGLMEKAGRVKGSFICFQQINRYEVQPNEESNMTKYFKLLNAFRGTRQIYCEAEFTEPNEVDTTDCVFHYFSCGKLYTTYCMHDNDFHGPDNADLDLPDKTSSMIGPEIFSSLEIAIWRKNTDLMYQSLKYSFLNCPKIESFGLNYDDSPYEQMSSYIKYTHKKKSPIGSYQPNFETNLLEMLYISPAQRYFDLVTTYLKDIEIMSFETLQWGRLHDDPVMNLTGFKKLKSFTYTTKGDNDSQDSDFVLLKFTNGEEQRYYLDEEKRKNAQVEYARNPTTTTPCITVFCDPTVSFNFKRS</sequence>
<dbReference type="Proteomes" id="UP001476247">
    <property type="component" value="Unassembled WGS sequence"/>
</dbReference>
<reference evidence="2 3" key="1">
    <citation type="submission" date="2024-04" db="EMBL/GenBank/DDBJ databases">
        <title>genome sequences of Mucor flavus KT1a and Helicostylum pulchrum KT1b strains isolation_sourced from the surface of a dry-aged beef.</title>
        <authorList>
            <person name="Toyotome T."/>
            <person name="Hosono M."/>
            <person name="Torimaru M."/>
            <person name="Fukuda K."/>
            <person name="Mikami N."/>
        </authorList>
    </citation>
    <scope>NUCLEOTIDE SEQUENCE [LARGE SCALE GENOMIC DNA]</scope>
    <source>
        <strain evidence="2 3">KT1b</strain>
    </source>
</reference>